<name>A0A7W7I0N5_9ACTN</name>
<comment type="caution">
    <text evidence="2">The sequence shown here is derived from an EMBL/GenBank/DDBJ whole genome shotgun (WGS) entry which is preliminary data.</text>
</comment>
<organism evidence="2 3">
    <name type="scientific">Actinoplanes digitatis</name>
    <dbReference type="NCBI Taxonomy" id="1868"/>
    <lineage>
        <taxon>Bacteria</taxon>
        <taxon>Bacillati</taxon>
        <taxon>Actinomycetota</taxon>
        <taxon>Actinomycetes</taxon>
        <taxon>Micromonosporales</taxon>
        <taxon>Micromonosporaceae</taxon>
        <taxon>Actinoplanes</taxon>
    </lineage>
</organism>
<dbReference type="AlphaFoldDB" id="A0A7W7I0N5"/>
<dbReference type="EMBL" id="JACHNH010000001">
    <property type="protein sequence ID" value="MBB4764247.1"/>
    <property type="molecule type" value="Genomic_DNA"/>
</dbReference>
<keyword evidence="1" id="KW-0812">Transmembrane</keyword>
<accession>A0A7W7I0N5</accession>
<keyword evidence="3" id="KW-1185">Reference proteome</keyword>
<evidence type="ECO:0000313" key="2">
    <source>
        <dbReference type="EMBL" id="MBB4764247.1"/>
    </source>
</evidence>
<sequence>MISVKPWELTALAICMLAVAGIVFALVRGSRRR</sequence>
<reference evidence="2 3" key="1">
    <citation type="submission" date="2020-08" db="EMBL/GenBank/DDBJ databases">
        <title>Sequencing the genomes of 1000 actinobacteria strains.</title>
        <authorList>
            <person name="Klenk H.-P."/>
        </authorList>
    </citation>
    <scope>NUCLEOTIDE SEQUENCE [LARGE SCALE GENOMIC DNA]</scope>
    <source>
        <strain evidence="2 3">DSM 43149</strain>
    </source>
</reference>
<feature type="transmembrane region" description="Helical" evidence="1">
    <location>
        <begin position="6"/>
        <end position="27"/>
    </location>
</feature>
<evidence type="ECO:0000313" key="3">
    <source>
        <dbReference type="Proteomes" id="UP000578112"/>
    </source>
</evidence>
<evidence type="ECO:0000256" key="1">
    <source>
        <dbReference type="SAM" id="Phobius"/>
    </source>
</evidence>
<protein>
    <submittedName>
        <fullName evidence="2">Uncharacterized protein</fullName>
    </submittedName>
</protein>
<gene>
    <name evidence="2" type="ORF">BJ971_004803</name>
</gene>
<keyword evidence="1" id="KW-1133">Transmembrane helix</keyword>
<keyword evidence="1" id="KW-0472">Membrane</keyword>
<dbReference type="Proteomes" id="UP000578112">
    <property type="component" value="Unassembled WGS sequence"/>
</dbReference>
<proteinExistence type="predicted"/>